<evidence type="ECO:0000313" key="2">
    <source>
        <dbReference type="Proteomes" id="UP001218188"/>
    </source>
</evidence>
<proteinExistence type="predicted"/>
<comment type="caution">
    <text evidence="1">The sequence shown here is derived from an EMBL/GenBank/DDBJ whole genome shotgun (WGS) entry which is preliminary data.</text>
</comment>
<accession>A0AAD6TB16</accession>
<evidence type="ECO:0000313" key="1">
    <source>
        <dbReference type="EMBL" id="KAJ7042315.1"/>
    </source>
</evidence>
<organism evidence="1 2">
    <name type="scientific">Mycena alexandri</name>
    <dbReference type="NCBI Taxonomy" id="1745969"/>
    <lineage>
        <taxon>Eukaryota</taxon>
        <taxon>Fungi</taxon>
        <taxon>Dikarya</taxon>
        <taxon>Basidiomycota</taxon>
        <taxon>Agaricomycotina</taxon>
        <taxon>Agaricomycetes</taxon>
        <taxon>Agaricomycetidae</taxon>
        <taxon>Agaricales</taxon>
        <taxon>Marasmiineae</taxon>
        <taxon>Mycenaceae</taxon>
        <taxon>Mycena</taxon>
    </lineage>
</organism>
<dbReference type="EMBL" id="JARJCM010000013">
    <property type="protein sequence ID" value="KAJ7042315.1"/>
    <property type="molecule type" value="Genomic_DNA"/>
</dbReference>
<reference evidence="1" key="1">
    <citation type="submission" date="2023-03" db="EMBL/GenBank/DDBJ databases">
        <title>Massive genome expansion in bonnet fungi (Mycena s.s.) driven by repeated elements and novel gene families across ecological guilds.</title>
        <authorList>
            <consortium name="Lawrence Berkeley National Laboratory"/>
            <person name="Harder C.B."/>
            <person name="Miyauchi S."/>
            <person name="Viragh M."/>
            <person name="Kuo A."/>
            <person name="Thoen E."/>
            <person name="Andreopoulos B."/>
            <person name="Lu D."/>
            <person name="Skrede I."/>
            <person name="Drula E."/>
            <person name="Henrissat B."/>
            <person name="Morin E."/>
            <person name="Kohler A."/>
            <person name="Barry K."/>
            <person name="LaButti K."/>
            <person name="Morin E."/>
            <person name="Salamov A."/>
            <person name="Lipzen A."/>
            <person name="Mereny Z."/>
            <person name="Hegedus B."/>
            <person name="Baldrian P."/>
            <person name="Stursova M."/>
            <person name="Weitz H."/>
            <person name="Taylor A."/>
            <person name="Grigoriev I.V."/>
            <person name="Nagy L.G."/>
            <person name="Martin F."/>
            <person name="Kauserud H."/>
        </authorList>
    </citation>
    <scope>NUCLEOTIDE SEQUENCE</scope>
    <source>
        <strain evidence="1">CBHHK200</strain>
    </source>
</reference>
<keyword evidence="2" id="KW-1185">Reference proteome</keyword>
<dbReference type="Gene3D" id="3.80.10.10">
    <property type="entry name" value="Ribonuclease Inhibitor"/>
    <property type="match status" value="1"/>
</dbReference>
<sequence>MEVLASLARSHSNLTILHLEPGFSSNRTLDGRCALICALTHVQEVEVGTVDLAALMHLGQLQSLDTLDIILSASISFPLAATRRLFHNLESIKLRETPKVYFFDGSLDFCPKPNEVEEVYRSLGEHCCHASLETFSLGHYNIPDPRSQHAPAFVHPGDGLRPLFCFSGLQAITIHSSAGFDLDDASIADMARAWPDLTDLHLGCEMQACQPRGTLLAIRALAEHCDRPASMPGGIWLNSSLVSWNTGYSPATPGSAFPVARFLSATCLNLKEVMPAGYWGDLDNFDPDEPARRKKLWTEVAGCLLPALGEIQQEEWTNGQTVVGYAVQTVINNLQ</sequence>
<protein>
    <submittedName>
        <fullName evidence="1">Uncharacterized protein</fullName>
    </submittedName>
</protein>
<dbReference type="AlphaFoldDB" id="A0AAD6TB16"/>
<dbReference type="InterPro" id="IPR032675">
    <property type="entry name" value="LRR_dom_sf"/>
</dbReference>
<gene>
    <name evidence="1" type="ORF">C8F04DRAFT_1252289</name>
</gene>
<dbReference type="Proteomes" id="UP001218188">
    <property type="component" value="Unassembled WGS sequence"/>
</dbReference>
<name>A0AAD6TB16_9AGAR</name>